<evidence type="ECO:0000313" key="2">
    <source>
        <dbReference type="EMBL" id="MDN3920556.1"/>
    </source>
</evidence>
<protein>
    <recommendedName>
        <fullName evidence="4">Type IV pilus assembly protein PilV</fullName>
    </recommendedName>
</protein>
<dbReference type="RefSeq" id="WP_290358848.1">
    <property type="nucleotide sequence ID" value="NZ_JAUHHC010000002.1"/>
</dbReference>
<dbReference type="EMBL" id="JAUHHC010000002">
    <property type="protein sequence ID" value="MDN3920556.1"/>
    <property type="molecule type" value="Genomic_DNA"/>
</dbReference>
<dbReference type="Proteomes" id="UP001228044">
    <property type="component" value="Unassembled WGS sequence"/>
</dbReference>
<keyword evidence="3" id="KW-1185">Reference proteome</keyword>
<reference evidence="2 3" key="1">
    <citation type="submission" date="2023-06" db="EMBL/GenBank/DDBJ databases">
        <title>Pelomonas sp. PFR6 16S ribosomal RNA gene Genome sequencing and assembly.</title>
        <authorList>
            <person name="Woo H."/>
        </authorList>
    </citation>
    <scope>NUCLEOTIDE SEQUENCE [LARGE SCALE GENOMIC DNA]</scope>
    <source>
        <strain evidence="2 3">PFR6</strain>
    </source>
</reference>
<evidence type="ECO:0008006" key="4">
    <source>
        <dbReference type="Google" id="ProtNLM"/>
    </source>
</evidence>
<keyword evidence="1" id="KW-0472">Membrane</keyword>
<keyword evidence="1" id="KW-0812">Transmembrane</keyword>
<sequence>MKRRAPTFVKRLRGVALIEALVALLIMAFGMIALAGLQGNMRRSADLAKQRGEAIRLAQQEMEQLRAYSVLTLPSTPPAGMKAYADIITADVVPDAGDPDSNATFALTRTVTDLVGSPLKAVNVQVNWRDRANDLQFVIIDSFITGADPRLSGALGIAPDGTPLRRPGDRHTTIPVEAKDLGNRRSALVPSPLATVAWIFNNLTGAIIGRCTVPMGTASSSLTAASTGADVAACSYNMSGFLLSGHVRFSFGDTPSAEQPASYALPNFDMEIVQADAPPTPASGPAPARPDAPSYQCFDNAPVDAAFLQASVAYYCIVFPNTDATPNWSGKLNISGIPLTGELRYKICRYSADYDGDTLITNLEHPLNYYGVTGALPRQNFLVISASANCPDGHRVDPAAGLFSDTKTVLHQPS</sequence>
<gene>
    <name evidence="2" type="ORF">QWJ38_09730</name>
</gene>
<name>A0ABT8DRA6_9BURK</name>
<proteinExistence type="predicted"/>
<evidence type="ECO:0000313" key="3">
    <source>
        <dbReference type="Proteomes" id="UP001228044"/>
    </source>
</evidence>
<comment type="caution">
    <text evidence="2">The sequence shown here is derived from an EMBL/GenBank/DDBJ whole genome shotgun (WGS) entry which is preliminary data.</text>
</comment>
<organism evidence="2 3">
    <name type="scientific">Roseateles violae</name>
    <dbReference type="NCBI Taxonomy" id="3058042"/>
    <lineage>
        <taxon>Bacteria</taxon>
        <taxon>Pseudomonadati</taxon>
        <taxon>Pseudomonadota</taxon>
        <taxon>Betaproteobacteria</taxon>
        <taxon>Burkholderiales</taxon>
        <taxon>Sphaerotilaceae</taxon>
        <taxon>Roseateles</taxon>
    </lineage>
</organism>
<feature type="transmembrane region" description="Helical" evidence="1">
    <location>
        <begin position="12"/>
        <end position="37"/>
    </location>
</feature>
<keyword evidence="1" id="KW-1133">Transmembrane helix</keyword>
<accession>A0ABT8DRA6</accession>
<evidence type="ECO:0000256" key="1">
    <source>
        <dbReference type="SAM" id="Phobius"/>
    </source>
</evidence>